<feature type="region of interest" description="Disordered" evidence="1">
    <location>
        <begin position="91"/>
        <end position="115"/>
    </location>
</feature>
<name>A0A183DIJ3_9BILA</name>
<evidence type="ECO:0000256" key="1">
    <source>
        <dbReference type="SAM" id="MobiDB-lite"/>
    </source>
</evidence>
<sequence>LFKLGCHRAIVECVDKFRAQYPNWQHEVPFLLQRLGLQYRAKKATKRILKEHKKTDEKEEICTATKSVAVEDVSQIVKKEIQKAARKEEALEKKKKKAAQKTKSNEPVEKPAPVFVLPKPQLAEGNLIKGQV</sequence>
<protein>
    <submittedName>
        <fullName evidence="2">60S ribosomal protein L7a</fullName>
    </submittedName>
</protein>
<accession>A0A183DIJ3</accession>
<dbReference type="WBParaSite" id="GPUH_0000854401-mRNA-1">
    <property type="protein sequence ID" value="GPUH_0000854401-mRNA-1"/>
    <property type="gene ID" value="GPUH_0000854401"/>
</dbReference>
<evidence type="ECO:0000313" key="2">
    <source>
        <dbReference type="WBParaSite" id="GPUH_0000854401-mRNA-1"/>
    </source>
</evidence>
<dbReference type="AlphaFoldDB" id="A0A183DIJ3"/>
<organism evidence="2">
    <name type="scientific">Gongylonema pulchrum</name>
    <dbReference type="NCBI Taxonomy" id="637853"/>
    <lineage>
        <taxon>Eukaryota</taxon>
        <taxon>Metazoa</taxon>
        <taxon>Ecdysozoa</taxon>
        <taxon>Nematoda</taxon>
        <taxon>Chromadorea</taxon>
        <taxon>Rhabditida</taxon>
        <taxon>Spirurina</taxon>
        <taxon>Spiruromorpha</taxon>
        <taxon>Spiruroidea</taxon>
        <taxon>Gongylonematidae</taxon>
        <taxon>Gongylonema</taxon>
    </lineage>
</organism>
<proteinExistence type="predicted"/>
<reference evidence="2" key="1">
    <citation type="submission" date="2016-06" db="UniProtKB">
        <authorList>
            <consortium name="WormBaseParasite"/>
        </authorList>
    </citation>
    <scope>IDENTIFICATION</scope>
</reference>